<evidence type="ECO:0000256" key="2">
    <source>
        <dbReference type="ARBA" id="ARBA00022679"/>
    </source>
</evidence>
<dbReference type="Pfam" id="PF00891">
    <property type="entry name" value="Methyltransf_2"/>
    <property type="match status" value="1"/>
</dbReference>
<dbReference type="InterPro" id="IPR029063">
    <property type="entry name" value="SAM-dependent_MTases_sf"/>
</dbReference>
<protein>
    <submittedName>
        <fullName evidence="6">Methyltransferase</fullName>
    </submittedName>
</protein>
<dbReference type="InterPro" id="IPR012967">
    <property type="entry name" value="COMT_dimerisation"/>
</dbReference>
<dbReference type="InterPro" id="IPR036390">
    <property type="entry name" value="WH_DNA-bd_sf"/>
</dbReference>
<keyword evidence="2" id="KW-0808">Transferase</keyword>
<evidence type="ECO:0000313" key="6">
    <source>
        <dbReference type="EMBL" id="MFB9577789.1"/>
    </source>
</evidence>
<dbReference type="Gene3D" id="1.10.10.10">
    <property type="entry name" value="Winged helix-like DNA-binding domain superfamily/Winged helix DNA-binding domain"/>
    <property type="match status" value="1"/>
</dbReference>
<feature type="domain" description="O-methyltransferase C-terminal" evidence="4">
    <location>
        <begin position="110"/>
        <end position="315"/>
    </location>
</feature>
<dbReference type="Gene3D" id="3.40.50.150">
    <property type="entry name" value="Vaccinia Virus protein VP39"/>
    <property type="match status" value="1"/>
</dbReference>
<dbReference type="PIRSF" id="PIRSF005739">
    <property type="entry name" value="O-mtase"/>
    <property type="match status" value="1"/>
</dbReference>
<feature type="domain" description="O-methyltransferase dimerisation" evidence="5">
    <location>
        <begin position="15"/>
        <end position="88"/>
    </location>
</feature>
<dbReference type="RefSeq" id="WP_345514209.1">
    <property type="nucleotide sequence ID" value="NZ_BAAAXD010000027.1"/>
</dbReference>
<dbReference type="Pfam" id="PF08100">
    <property type="entry name" value="Dimerisation"/>
    <property type="match status" value="1"/>
</dbReference>
<dbReference type="SUPFAM" id="SSF53335">
    <property type="entry name" value="S-adenosyl-L-methionine-dependent methyltransferases"/>
    <property type="match status" value="1"/>
</dbReference>
<keyword evidence="3" id="KW-0949">S-adenosyl-L-methionine</keyword>
<dbReference type="InterPro" id="IPR016461">
    <property type="entry name" value="COMT-like"/>
</dbReference>
<dbReference type="EMBL" id="JBHMCG010000156">
    <property type="protein sequence ID" value="MFB9577789.1"/>
    <property type="molecule type" value="Genomic_DNA"/>
</dbReference>
<evidence type="ECO:0000259" key="4">
    <source>
        <dbReference type="Pfam" id="PF00891"/>
    </source>
</evidence>
<organism evidence="6 7">
    <name type="scientific">Streptomyces yanii</name>
    <dbReference type="NCBI Taxonomy" id="78510"/>
    <lineage>
        <taxon>Bacteria</taxon>
        <taxon>Bacillati</taxon>
        <taxon>Actinomycetota</taxon>
        <taxon>Actinomycetes</taxon>
        <taxon>Kitasatosporales</taxon>
        <taxon>Streptomycetaceae</taxon>
        <taxon>Streptomyces</taxon>
    </lineage>
</organism>
<gene>
    <name evidence="6" type="ORF">ACFFTL_37320</name>
</gene>
<accession>A0ABV5RIV7</accession>
<sequence>MDDAQRHNHELRQKIMGYIVSRAIHAVCELGIPDLLGDRPQSIAELAAGTGADPDALHRFLRVLASEGILNEEQPGTFGLTPMGALLRTDTPGSLSHLSSLMAGEAYEAWGAATHALRTGRPGFDEVHGSPYFEWLAAHPEAARTFNEGQAGLVTLRLLPLLEWDWSAVGSVVDVGGGNGTLLTDLLRGNDRLKGVVFDLPHVLDEARQALADAGLDGRADCVGGSFFDEVPAGGDVYVLAQILHDWDDESAIRILESCRRAMGGQGRLLILEQVVPDDGSRHPAALLDLHMLVLLGGRERTESEWRALLDRGGFDTADIHRGARAALIEAVPR</sequence>
<dbReference type="InterPro" id="IPR001077">
    <property type="entry name" value="COMT_C"/>
</dbReference>
<dbReference type="Proteomes" id="UP001589710">
    <property type="component" value="Unassembled WGS sequence"/>
</dbReference>
<evidence type="ECO:0000256" key="1">
    <source>
        <dbReference type="ARBA" id="ARBA00022603"/>
    </source>
</evidence>
<dbReference type="InterPro" id="IPR036388">
    <property type="entry name" value="WH-like_DNA-bd_sf"/>
</dbReference>
<name>A0ABV5RIV7_9ACTN</name>
<dbReference type="PANTHER" id="PTHR43712">
    <property type="entry name" value="PUTATIVE (AFU_ORTHOLOGUE AFUA_4G14580)-RELATED"/>
    <property type="match status" value="1"/>
</dbReference>
<evidence type="ECO:0000259" key="5">
    <source>
        <dbReference type="Pfam" id="PF08100"/>
    </source>
</evidence>
<dbReference type="SUPFAM" id="SSF46785">
    <property type="entry name" value="Winged helix' DNA-binding domain"/>
    <property type="match status" value="1"/>
</dbReference>
<evidence type="ECO:0000256" key="3">
    <source>
        <dbReference type="ARBA" id="ARBA00022691"/>
    </source>
</evidence>
<dbReference type="PANTHER" id="PTHR43712:SF2">
    <property type="entry name" value="O-METHYLTRANSFERASE CICE"/>
    <property type="match status" value="1"/>
</dbReference>
<comment type="caution">
    <text evidence="6">The sequence shown here is derived from an EMBL/GenBank/DDBJ whole genome shotgun (WGS) entry which is preliminary data.</text>
</comment>
<dbReference type="GO" id="GO:0032259">
    <property type="term" value="P:methylation"/>
    <property type="evidence" value="ECO:0007669"/>
    <property type="project" value="UniProtKB-KW"/>
</dbReference>
<dbReference type="PROSITE" id="PS51683">
    <property type="entry name" value="SAM_OMT_II"/>
    <property type="match status" value="1"/>
</dbReference>
<keyword evidence="7" id="KW-1185">Reference proteome</keyword>
<reference evidence="6 7" key="1">
    <citation type="submission" date="2024-09" db="EMBL/GenBank/DDBJ databases">
        <authorList>
            <person name="Sun Q."/>
            <person name="Mori K."/>
        </authorList>
    </citation>
    <scope>NUCLEOTIDE SEQUENCE [LARGE SCALE GENOMIC DNA]</scope>
    <source>
        <strain evidence="6 7">JCM 3331</strain>
    </source>
</reference>
<proteinExistence type="predicted"/>
<dbReference type="GO" id="GO:0008168">
    <property type="term" value="F:methyltransferase activity"/>
    <property type="evidence" value="ECO:0007669"/>
    <property type="project" value="UniProtKB-KW"/>
</dbReference>
<dbReference type="Gene3D" id="1.10.287.1350">
    <property type="match status" value="1"/>
</dbReference>
<evidence type="ECO:0000313" key="7">
    <source>
        <dbReference type="Proteomes" id="UP001589710"/>
    </source>
</evidence>
<keyword evidence="1 6" id="KW-0489">Methyltransferase</keyword>